<dbReference type="KEGG" id="fpl:Ferp_1741"/>
<name>D3RZH2_FERPA</name>
<evidence type="ECO:0000313" key="3">
    <source>
        <dbReference type="EMBL" id="ADC65885.1"/>
    </source>
</evidence>
<dbReference type="OrthoDB" id="34139at2157"/>
<dbReference type="PANTHER" id="PTHR30545:SF2">
    <property type="entry name" value="SUGAR FERMENTATION STIMULATION PROTEIN A"/>
    <property type="match status" value="1"/>
</dbReference>
<dbReference type="GO" id="GO:0003677">
    <property type="term" value="F:DNA binding"/>
    <property type="evidence" value="ECO:0007669"/>
    <property type="project" value="InterPro"/>
</dbReference>
<dbReference type="Gene3D" id="2.40.50.580">
    <property type="match status" value="1"/>
</dbReference>
<dbReference type="eggNOG" id="arCOG04115">
    <property type="taxonomic scope" value="Archaea"/>
</dbReference>
<dbReference type="HOGENOM" id="CLU_052299_1_0_2"/>
<evidence type="ECO:0000259" key="1">
    <source>
        <dbReference type="Pfam" id="PF03749"/>
    </source>
</evidence>
<dbReference type="NCBIfam" id="TIGR00230">
    <property type="entry name" value="sfsA"/>
    <property type="match status" value="1"/>
</dbReference>
<dbReference type="Pfam" id="PF03749">
    <property type="entry name" value="SfsA"/>
    <property type="match status" value="1"/>
</dbReference>
<dbReference type="InterPro" id="IPR005224">
    <property type="entry name" value="SfsA"/>
</dbReference>
<dbReference type="STRING" id="589924.Ferp_1741"/>
<dbReference type="PaxDb" id="589924-Ferp_1741"/>
<dbReference type="InterPro" id="IPR041465">
    <property type="entry name" value="SfsA_N"/>
</dbReference>
<organism evidence="3 4">
    <name type="scientific">Ferroglobus placidus (strain DSM 10642 / AEDII12DO)</name>
    <dbReference type="NCBI Taxonomy" id="589924"/>
    <lineage>
        <taxon>Archaea</taxon>
        <taxon>Methanobacteriati</taxon>
        <taxon>Methanobacteriota</taxon>
        <taxon>Archaeoglobi</taxon>
        <taxon>Archaeoglobales</taxon>
        <taxon>Archaeoglobaceae</taxon>
        <taxon>Ferroglobus</taxon>
    </lineage>
</organism>
<dbReference type="Proteomes" id="UP000002613">
    <property type="component" value="Chromosome"/>
</dbReference>
<accession>D3RZH2</accession>
<dbReference type="EMBL" id="CP001899">
    <property type="protein sequence ID" value="ADC65885.1"/>
    <property type="molecule type" value="Genomic_DNA"/>
</dbReference>
<reference evidence="4" key="1">
    <citation type="submission" date="2010-02" db="EMBL/GenBank/DDBJ databases">
        <title>Complete sequence of Ferroglobus placidus DSM 10642.</title>
        <authorList>
            <consortium name="US DOE Joint Genome Institute"/>
            <person name="Lucas S."/>
            <person name="Copeland A."/>
            <person name="Lapidus A."/>
            <person name="Cheng J.-F."/>
            <person name="Bruce D."/>
            <person name="Goodwin L."/>
            <person name="Pitluck S."/>
            <person name="Saunders E."/>
            <person name="Brettin T."/>
            <person name="Detter J.C."/>
            <person name="Han C."/>
            <person name="Tapia R."/>
            <person name="Larimer F."/>
            <person name="Land M."/>
            <person name="Hauser L."/>
            <person name="Kyrpides N."/>
            <person name="Ivanova N."/>
            <person name="Holmes D."/>
            <person name="Lovley D."/>
            <person name="Kyrpides N."/>
            <person name="Anderson I.J."/>
            <person name="Woyke T."/>
        </authorList>
    </citation>
    <scope>NUCLEOTIDE SEQUENCE [LARGE SCALE GENOMIC DNA]</scope>
    <source>
        <strain evidence="4">DSM 10642 / AEDII12DO</strain>
    </source>
</reference>
<evidence type="ECO:0000259" key="2">
    <source>
        <dbReference type="Pfam" id="PF17746"/>
    </source>
</evidence>
<evidence type="ECO:0000313" key="4">
    <source>
        <dbReference type="Proteomes" id="UP000002613"/>
    </source>
</evidence>
<dbReference type="RefSeq" id="WP_012966224.1">
    <property type="nucleotide sequence ID" value="NC_013849.1"/>
</dbReference>
<dbReference type="AlphaFoldDB" id="D3RZH2"/>
<proteinExistence type="predicted"/>
<feature type="domain" description="Sugar fermentation stimulation protein C-terminal" evidence="1">
    <location>
        <begin position="88"/>
        <end position="198"/>
    </location>
</feature>
<protein>
    <submittedName>
        <fullName evidence="3">Sugar fermentation stimulation protein</fullName>
    </submittedName>
</protein>
<dbReference type="InterPro" id="IPR040452">
    <property type="entry name" value="SfsA_C"/>
</dbReference>
<dbReference type="Gene3D" id="3.40.1350.60">
    <property type="match status" value="1"/>
</dbReference>
<keyword evidence="4" id="KW-1185">Reference proteome</keyword>
<feature type="domain" description="SfsA N-terminal OB" evidence="2">
    <location>
        <begin position="15"/>
        <end position="77"/>
    </location>
</feature>
<dbReference type="PANTHER" id="PTHR30545">
    <property type="entry name" value="SUGAR FERMENTATION STIMULATION PROTEIN A"/>
    <property type="match status" value="1"/>
</dbReference>
<sequence length="224" mass="25287">MKLFEISGLKEGRLLRRLNRFTLEVEVDGKVKLANLRDSGRLPELMKEGNRVLLKEKKGGKTSYVVFTIFDEEVPVIVNSSLHGKLAEKILLSEGYEILKREVKVENSRIDFLVKKGDVRLLEVKGCTLVKNGIALFPDSPTERGLKHLTILEKFGGEVLFLVMRNDAEVLSPNFATHKKFAEKLESLSKKIEIKAAKLNPVVENGTLKIYHSGYIPVVFKKVI</sequence>
<dbReference type="Pfam" id="PF17746">
    <property type="entry name" value="SfsA_N"/>
    <property type="match status" value="1"/>
</dbReference>
<reference evidence="3 4" key="2">
    <citation type="journal article" date="2011" name="Stand. Genomic Sci.">
        <title>Complete genome sequence of Ferroglobus placidus AEDII12DO.</title>
        <authorList>
            <person name="Anderson I."/>
            <person name="Risso C."/>
            <person name="Holmes D."/>
            <person name="Lucas S."/>
            <person name="Copeland A."/>
            <person name="Lapidus A."/>
            <person name="Cheng J.F."/>
            <person name="Bruce D."/>
            <person name="Goodwin L."/>
            <person name="Pitluck S."/>
            <person name="Saunders E."/>
            <person name="Brettin T."/>
            <person name="Detter J.C."/>
            <person name="Han C."/>
            <person name="Tapia R."/>
            <person name="Larimer F."/>
            <person name="Land M."/>
            <person name="Hauser L."/>
            <person name="Woyke T."/>
            <person name="Lovley D."/>
            <person name="Kyrpides N."/>
            <person name="Ivanova N."/>
        </authorList>
    </citation>
    <scope>NUCLEOTIDE SEQUENCE [LARGE SCALE GENOMIC DNA]</scope>
    <source>
        <strain evidence="4">DSM 10642 / AEDII12DO</strain>
    </source>
</reference>
<gene>
    <name evidence="3" type="ordered locus">Ferp_1741</name>
</gene>
<dbReference type="GeneID" id="8779268"/>